<organism evidence="1">
    <name type="scientific">Arundo donax</name>
    <name type="common">Giant reed</name>
    <name type="synonym">Donax arundinaceus</name>
    <dbReference type="NCBI Taxonomy" id="35708"/>
    <lineage>
        <taxon>Eukaryota</taxon>
        <taxon>Viridiplantae</taxon>
        <taxon>Streptophyta</taxon>
        <taxon>Embryophyta</taxon>
        <taxon>Tracheophyta</taxon>
        <taxon>Spermatophyta</taxon>
        <taxon>Magnoliopsida</taxon>
        <taxon>Liliopsida</taxon>
        <taxon>Poales</taxon>
        <taxon>Poaceae</taxon>
        <taxon>PACMAD clade</taxon>
        <taxon>Arundinoideae</taxon>
        <taxon>Arundineae</taxon>
        <taxon>Arundo</taxon>
    </lineage>
</organism>
<name>A0A0A9A4S6_ARUDO</name>
<evidence type="ECO:0000313" key="1">
    <source>
        <dbReference type="EMBL" id="JAD46639.1"/>
    </source>
</evidence>
<reference evidence="1" key="2">
    <citation type="journal article" date="2015" name="Data Brief">
        <title>Shoot transcriptome of the giant reed, Arundo donax.</title>
        <authorList>
            <person name="Barrero R.A."/>
            <person name="Guerrero F.D."/>
            <person name="Moolhuijzen P."/>
            <person name="Goolsby J.A."/>
            <person name="Tidwell J."/>
            <person name="Bellgard S.E."/>
            <person name="Bellgard M.I."/>
        </authorList>
    </citation>
    <scope>NUCLEOTIDE SEQUENCE</scope>
    <source>
        <tissue evidence="1">Shoot tissue taken approximately 20 cm above the soil surface</tissue>
    </source>
</reference>
<proteinExistence type="predicted"/>
<protein>
    <submittedName>
        <fullName evidence="1">Uncharacterized protein</fullName>
    </submittedName>
</protein>
<reference evidence="1" key="1">
    <citation type="submission" date="2014-09" db="EMBL/GenBank/DDBJ databases">
        <authorList>
            <person name="Magalhaes I.L.F."/>
            <person name="Oliveira U."/>
            <person name="Santos F.R."/>
            <person name="Vidigal T.H.D.A."/>
            <person name="Brescovit A.D."/>
            <person name="Santos A.J."/>
        </authorList>
    </citation>
    <scope>NUCLEOTIDE SEQUENCE</scope>
    <source>
        <tissue evidence="1">Shoot tissue taken approximately 20 cm above the soil surface</tissue>
    </source>
</reference>
<sequence length="15" mass="1719">MHQLRADGFYVVGLL</sequence>
<dbReference type="EMBL" id="GBRH01251256">
    <property type="protein sequence ID" value="JAD46639.1"/>
    <property type="molecule type" value="Transcribed_RNA"/>
</dbReference>
<accession>A0A0A9A4S6</accession>